<dbReference type="Pfam" id="PF18199">
    <property type="entry name" value="Dynein_C"/>
    <property type="match status" value="1"/>
</dbReference>
<dbReference type="Gene3D" id="3.10.490.20">
    <property type="match status" value="1"/>
</dbReference>
<dbReference type="RefSeq" id="XP_023931503.1">
    <property type="nucleotide sequence ID" value="XM_024075735.1"/>
</dbReference>
<dbReference type="GO" id="GO:0005874">
    <property type="term" value="C:microtubule"/>
    <property type="evidence" value="ECO:0007669"/>
    <property type="project" value="UniProtKB-KW"/>
</dbReference>
<feature type="domain" description="Dynein heavy chain AAA module D4" evidence="26">
    <location>
        <begin position="2540"/>
        <end position="2801"/>
    </location>
</feature>
<dbReference type="InterPro" id="IPR043160">
    <property type="entry name" value="Dynein_C_barrel"/>
</dbReference>
<evidence type="ECO:0000259" key="22">
    <source>
        <dbReference type="Pfam" id="PF03028"/>
    </source>
</evidence>
<dbReference type="GeneID" id="106155078"/>
<dbReference type="InterPro" id="IPR054354">
    <property type="entry name" value="DYNC2H1-like_lid"/>
</dbReference>
<dbReference type="KEGG" id="lak:106155078"/>
<comment type="function">
    <text evidence="16">Force generating protein of cilia required for sperm flagellum motility. Produces force towards the minus ends of microtubules. Dynein has ATPase activity; the force-producing power stroke is thought to occur on release of ADP. Required in spermatozoa for the formation of the inner dynein arms and biogenesis of the axoneme.</text>
</comment>
<dbReference type="GO" id="GO:0036126">
    <property type="term" value="C:sperm flagellum"/>
    <property type="evidence" value="ECO:0007669"/>
    <property type="project" value="UniProtKB-ARBA"/>
</dbReference>
<keyword evidence="10" id="KW-0243">Dynein</keyword>
<gene>
    <name evidence="33" type="primary">LOC106155078</name>
</gene>
<dbReference type="Pfam" id="PF12774">
    <property type="entry name" value="AAA_6"/>
    <property type="match status" value="2"/>
</dbReference>
<dbReference type="Pfam" id="PF08393">
    <property type="entry name" value="DHC_N2"/>
    <property type="match status" value="1"/>
</dbReference>
<evidence type="ECO:0000256" key="20">
    <source>
        <dbReference type="SAM" id="Coils"/>
    </source>
</evidence>
<evidence type="ECO:0000256" key="5">
    <source>
        <dbReference type="ARBA" id="ARBA00022490"/>
    </source>
</evidence>
<feature type="domain" description="Dynein heavy chain AAA 5 extension" evidence="28">
    <location>
        <begin position="2031"/>
        <end position="2150"/>
    </location>
</feature>
<dbReference type="Gene3D" id="1.10.287.2620">
    <property type="match status" value="1"/>
</dbReference>
<dbReference type="PANTHER" id="PTHR22878">
    <property type="entry name" value="DYNEIN HEAVY CHAIN 6, AXONEMAL-LIKE-RELATED"/>
    <property type="match status" value="1"/>
</dbReference>
<evidence type="ECO:0000256" key="1">
    <source>
        <dbReference type="ARBA" id="ARBA00004230"/>
    </source>
</evidence>
<keyword evidence="7" id="KW-0547">Nucleotide-binding</keyword>
<dbReference type="Pfam" id="PF18198">
    <property type="entry name" value="AAA_lid_11"/>
    <property type="match status" value="1"/>
</dbReference>
<dbReference type="InterPro" id="IPR027417">
    <property type="entry name" value="P-loop_NTPase"/>
</dbReference>
<evidence type="ECO:0000256" key="21">
    <source>
        <dbReference type="SAM" id="MobiDB-lite"/>
    </source>
</evidence>
<evidence type="ECO:0000259" key="30">
    <source>
        <dbReference type="Pfam" id="PF18199"/>
    </source>
</evidence>
<dbReference type="FunFam" id="1.20.1270.280:FF:000001">
    <property type="entry name" value="dynein heavy chain 7, axonemal"/>
    <property type="match status" value="1"/>
</dbReference>
<dbReference type="Gene3D" id="1.10.8.720">
    <property type="entry name" value="Region D6 of dynein motor"/>
    <property type="match status" value="1"/>
</dbReference>
<name>A0A2R2MMP5_LINAN</name>
<dbReference type="InterPro" id="IPR026983">
    <property type="entry name" value="DHC"/>
</dbReference>
<keyword evidence="12" id="KW-0969">Cilium</keyword>
<dbReference type="InterPro" id="IPR013602">
    <property type="entry name" value="Dynein_heavy_linker"/>
</dbReference>
<dbReference type="OrthoDB" id="447173at2759"/>
<keyword evidence="13" id="KW-0505">Motor protein</keyword>
<dbReference type="FunFam" id="3.10.490.20:FF:000001">
    <property type="entry name" value="dynein heavy chain 7, axonemal"/>
    <property type="match status" value="1"/>
</dbReference>
<feature type="domain" description="Dynein heavy chain ATP-binding dynein motor region" evidence="27">
    <location>
        <begin position="3188"/>
        <end position="3409"/>
    </location>
</feature>
<dbReference type="GO" id="GO:0005524">
    <property type="term" value="F:ATP binding"/>
    <property type="evidence" value="ECO:0007669"/>
    <property type="project" value="UniProtKB-KW"/>
</dbReference>
<dbReference type="FunFam" id="1.20.140.100:FF:000004">
    <property type="entry name" value="Dynein axonemal heavy chain 6"/>
    <property type="match status" value="1"/>
</dbReference>
<evidence type="ECO:0000259" key="29">
    <source>
        <dbReference type="Pfam" id="PF18198"/>
    </source>
</evidence>
<evidence type="ECO:0000259" key="31">
    <source>
        <dbReference type="Pfam" id="PF22597"/>
    </source>
</evidence>
<keyword evidence="6" id="KW-0493">Microtubule</keyword>
<dbReference type="Pfam" id="PF03028">
    <property type="entry name" value="Dynein_heavy"/>
    <property type="match status" value="1"/>
</dbReference>
<dbReference type="GO" id="GO:0005930">
    <property type="term" value="C:axoneme"/>
    <property type="evidence" value="ECO:0007669"/>
    <property type="project" value="UniProtKB-SubCell"/>
</dbReference>
<feature type="compositionally biased region" description="Polar residues" evidence="21">
    <location>
        <begin position="1"/>
        <end position="30"/>
    </location>
</feature>
<evidence type="ECO:0000256" key="13">
    <source>
        <dbReference type="ARBA" id="ARBA00023175"/>
    </source>
</evidence>
<dbReference type="FunFam" id="3.20.180.20:FF:000003">
    <property type="entry name" value="Dynein heavy chain 12, axonemal"/>
    <property type="match status" value="1"/>
</dbReference>
<evidence type="ECO:0000313" key="32">
    <source>
        <dbReference type="Proteomes" id="UP000085678"/>
    </source>
</evidence>
<dbReference type="Gene3D" id="3.40.50.300">
    <property type="entry name" value="P-loop containing nucleotide triphosphate hydrolases"/>
    <property type="match status" value="6"/>
</dbReference>
<evidence type="ECO:0000256" key="8">
    <source>
        <dbReference type="ARBA" id="ARBA00022840"/>
    </source>
</evidence>
<evidence type="ECO:0000259" key="28">
    <source>
        <dbReference type="Pfam" id="PF17852"/>
    </source>
</evidence>
<dbReference type="STRING" id="7574.A0A2R2MMP5"/>
<dbReference type="FunFam" id="1.20.920.20:FF:000006">
    <property type="entry name" value="Dynein, axonemal, heavy chain 6"/>
    <property type="match status" value="1"/>
</dbReference>
<keyword evidence="32" id="KW-1185">Reference proteome</keyword>
<dbReference type="FunFam" id="1.10.472.130:FF:000006">
    <property type="entry name" value="Dynein axonemal heavy chain 1"/>
    <property type="match status" value="1"/>
</dbReference>
<evidence type="ECO:0000259" key="23">
    <source>
        <dbReference type="Pfam" id="PF08393"/>
    </source>
</evidence>
<dbReference type="InterPro" id="IPR041658">
    <property type="entry name" value="AAA_lid_11"/>
</dbReference>
<evidence type="ECO:0000259" key="27">
    <source>
        <dbReference type="Pfam" id="PF12781"/>
    </source>
</evidence>
<evidence type="ECO:0000256" key="18">
    <source>
        <dbReference type="ARBA" id="ARBA00078557"/>
    </source>
</evidence>
<dbReference type="Gene3D" id="1.10.472.130">
    <property type="match status" value="1"/>
</dbReference>
<dbReference type="FunFam" id="1.20.58.1120:FF:000001">
    <property type="entry name" value="dynein heavy chain 2, axonemal"/>
    <property type="match status" value="1"/>
</dbReference>
<feature type="region of interest" description="Disordered" evidence="21">
    <location>
        <begin position="1"/>
        <end position="32"/>
    </location>
</feature>
<feature type="coiled-coil region" evidence="20">
    <location>
        <begin position="920"/>
        <end position="947"/>
    </location>
</feature>
<comment type="subunit">
    <text evidence="4">Consists of at least two heavy chains and a number of intermediate and light chains.</text>
</comment>
<organism evidence="32 33">
    <name type="scientific">Lingula anatina</name>
    <name type="common">Brachiopod</name>
    <name type="synonym">Lingula unguis</name>
    <dbReference type="NCBI Taxonomy" id="7574"/>
    <lineage>
        <taxon>Eukaryota</taxon>
        <taxon>Metazoa</taxon>
        <taxon>Spiralia</taxon>
        <taxon>Lophotrochozoa</taxon>
        <taxon>Brachiopoda</taxon>
        <taxon>Linguliformea</taxon>
        <taxon>Lingulata</taxon>
        <taxon>Lingulida</taxon>
        <taxon>Linguloidea</taxon>
        <taxon>Lingulidae</taxon>
        <taxon>Lingula</taxon>
    </lineage>
</organism>
<dbReference type="Gene3D" id="1.20.140.100">
    <property type="entry name" value="Dynein heavy chain, N-terminal domain 2"/>
    <property type="match status" value="1"/>
</dbReference>
<feature type="domain" description="Dynein heavy chain C-terminal" evidence="30">
    <location>
        <begin position="3945"/>
        <end position="4247"/>
    </location>
</feature>
<evidence type="ECO:0000256" key="19">
    <source>
        <dbReference type="ARBA" id="ARBA00082100"/>
    </source>
</evidence>
<dbReference type="Pfam" id="PF12777">
    <property type="entry name" value="MT"/>
    <property type="match status" value="1"/>
</dbReference>
<dbReference type="InterPro" id="IPR042222">
    <property type="entry name" value="Dynein_2_N"/>
</dbReference>
<dbReference type="FunFam" id="1.10.8.710:FF:000004">
    <property type="entry name" value="Dynein axonemal heavy chain 6"/>
    <property type="match status" value="1"/>
</dbReference>
<feature type="domain" description="Dynein heavy chain coiled coil stalk" evidence="25">
    <location>
        <begin position="2815"/>
        <end position="3159"/>
    </location>
</feature>
<evidence type="ECO:0000256" key="2">
    <source>
        <dbReference type="ARBA" id="ARBA00004430"/>
    </source>
</evidence>
<dbReference type="GO" id="GO:0045505">
    <property type="term" value="F:dynein intermediate chain binding"/>
    <property type="evidence" value="ECO:0007669"/>
    <property type="project" value="InterPro"/>
</dbReference>
<feature type="domain" description="Dynein heavy chain hydrolytic ATP-binding dynein motor region" evidence="24">
    <location>
        <begin position="1492"/>
        <end position="1615"/>
    </location>
</feature>
<dbReference type="InterPro" id="IPR035706">
    <property type="entry name" value="AAA_9"/>
</dbReference>
<dbReference type="InterPro" id="IPR024317">
    <property type="entry name" value="Dynein_heavy_chain_D4_dom"/>
</dbReference>
<dbReference type="Proteomes" id="UP000085678">
    <property type="component" value="Unplaced"/>
</dbReference>
<dbReference type="FunFam" id="3.40.50.300:FF:000044">
    <property type="entry name" value="Dynein heavy chain 5, axonemal"/>
    <property type="match status" value="2"/>
</dbReference>
<dbReference type="GO" id="GO:0051959">
    <property type="term" value="F:dynein light intermediate chain binding"/>
    <property type="evidence" value="ECO:0007669"/>
    <property type="project" value="InterPro"/>
</dbReference>
<dbReference type="InterPro" id="IPR041466">
    <property type="entry name" value="Dynein_AAA5_ext"/>
</dbReference>
<dbReference type="FunFam" id="1.10.287.2620:FF:000005">
    <property type="entry name" value="Dynein heavy chain 1, axonemal"/>
    <property type="match status" value="1"/>
</dbReference>
<sequence length="4251" mass="484489">MSSRATKSSHGRPFSSNRTQINTAKTSVSGQKYPEIKQRGFYSDILGTGAQERLGNVLQGPETVEQDTLWNVAKEKHTPKVTGVDFKPEDIQAQLQEYTYGPSTEITTISDFPVKSFQPKVQLPYYTIPGQCPRKIEIERRKRLYESQNLKTLLAKECIDSSMLMPKMLTNGNNNVILNADLKDPAPFPPYLPLEIFDDQEFDCRTPHEWIRLGKEDGKRMPVPGKALLPSTDDVHDLDPRDPSITYAWVDVGVLDYDKATQLYLVQKCDENGRIVDQKGKTIVNGGKRKDGTRITLPSQYWIPRVRLLFMAEDPRDFVKRVGHAFRSRKHTEALIRYNLYLDCMPMDGVGELDQASLKRMTDWARSTSSLSKDKSLDDYIQLLEKEVNIDFCRSMNRIIFDKTVAEDPATFAFVTIPEPVKEVIPEKGCVTDLPEYPFDEQYDKFAFNSLLTREESISAIGKVRTECNKVSAMCLFHLPMSKPMRLEEFEQTQSQATSQVSLFLKDSWITTLRAAIRTSLRDSGKGWFNIHETNWDVYQISKLKKLMEMVKFNMQDSLRYLVQDSLVSYTQNVLDACHACLSYEEDREWGPDLLASNYRPKRNALFLVDLLLDKEGAHYSTNLNSFESTLISLFDKGISSTQSVPQLEKYIMEDIFWSGTPLLESVGEHEPPVEELRTTVTNAIKKALIPMKAYAREYEKHLELMNLDINAYVKEYEKQGKSAAEVKHEVEMHLKEKEVIEATIPSTIVIGPFWINTDTVRKALAKKRKDLSNAVLELLARQLRKQADDACEEFKAISRKLYDKSNCIEELSEMREWMKGIPEKLKEHQELIDKAMSDYELIEDFYYNLSTDDFNAKWTAIGWPHKIETQMENTLVQLEEDEERFRKLQVLDQANFNDKLDTLQMVVAGMAAHTDIGRAHEIANEARRINKQLKEAQEDAAKYNNRERLFGLPVTNYDKLIKLVKDFEPFRNLWITCSEWLRWNESWMNDPLTSIDAESLEKNVNDSYKTMHKSVKIFNDIPGVQQVAVEVKGMIEEFRPYIPLIQGLRNPGMRNRHWEQLSNDLGFPVRPKQSLTFSKCLEMRLQDHIEKISKVAEVAGKEYSIEQALDKMEGEWAPVLFEVMPYKDTGTYIVKISEEISQLLDDHIVMTQSMSFSPFKKPFEERISTWESKLRTTQDVLDEWLLCQRSWLYLEPIFSSEDINRQLPVESKRYQTMERIWRKLMKQARDNPQVISLCPDARLLDNLKECNKLLEQVQKGLSEYLETKRNSFPRFYFLSDDELLEILSQTKDPTAVQPHLRKCFENIAKLKFEDDLKITTMYSGEGESVSFKESLYPTGNVEDWLLEVERVMMQSLRFIIKDALEDYEKIPRTEWVVKWPGQVVIAGCQTFWTSEVSAALERKDLPGLFQNLLSQLDDLRNLVTGGTLTRIGIQVLSALIVIEVHARDVVANMVKEKVENVNDFEWISQLRYYWLEDDNMYTRAVNAQFLYGYEYLGNTGRLVITPLTDRCYLTLTGALHLKFGGAPAGPAGTGKTETTKDLAKAFAIQCVVFNCSDQLDFMAMGKFFKGLASAGAWACFDEFNRIDIEVLSVVAQQITTIQKAQQQRVGTICLDIGSGAWACFDEFNRIDIEVLSVVAMQITQIQQALIAKVDRFIFEGVELALKNSCAVFITMNPGYAGRTELPDNLKALFRPVAMMVPDYALIAEISLFSFGFSDAKILSKKITTTFKLSSEQLSAQDHYDFGMRAVKSVISAAGNLKRQNPKMDEELIALRAIRDVNVPKFLQDDLKLFNGIVSDLFPNIKEEPIDYGALSEALNKSCVKLGIKEVDGFLHKCIQLYETTVVRHGLMLVGPTGSGKTKCYEVLQKAMTSLKGEPSPAGVPFEATHTYILNPKSITMGQLYGEFDLMTHEWTDGILSTLIRQGCSAQDADKRWYLFDGPVDAVWIENMNTVLDDNKKLCLSSGEIIKLTEHMTMMFEVQDLAVASPATVSRCGMVYLEPSILGLSPFVECWLKRLPDAIYPHKDKFQALFDAFLEDSIHFLRGNMKEFVPSMDSNLTFSLLKLLECYFTPFIPKEGEKEMPEEQLERIVDLIEPWFIFSLIWTVGATCDNDGRKKFSDYLREKMKKENCTMPFPEKGLVYDYRLDDGGISGGHGDDEEEDAGGERKIQWLDWFHGRAHFSIPPDSKFSDIIVPTMDTIRSAYIIEILLSNNKTVLCVGPTGTGKTLSLADKLSRGMPKQYIPEFIVFSAKTSANQTQDLIDGKLDKRRKGVFGPPLGKYFIFFVDDLNMPALETYGAQPPIELIRQWMDFKGWYDRKAIGDFRHLVDVNFVTAMGPPGGGRNPVTPRLLRHFNYLAFTDLEDDSKRTIFGTILNWFLAASPPAVRDHGDQMVDTCIDMYNTILKQLLPTPAKSHYTFNLRDLSKVFQGMLMADAAKLETLQEFLRLWYHESCRVFQDRLVNDEDRDWFDNLMKEHMLADFHIQFQDAVPSLPILYGDFMVPNVDNKVYAEIEDHAKMAKVMEEYLEDYNQINTAKMNLVLFMDAMKHLCRISRIIRQPLGNALLLGMGGSGRQSLTRLAAHMSEYDCFQIELAKNYGMTEWREDLKTIMLKAGLENKSIVFLFSDTQIKSESFLEDLNNILNSGDVPNIYAFDELDQIYTAMKPIVQDAGYQPTKTNLFSAFTKRVRSNLHTVVTMSPIGEIFRARLRMFPALVNCCTIDWFSEWPDDALRSVAMKFLNDIVDLDASETVFDGLVVMCQVIHQNVIENARLYLAEMSRHVYVTPTSYLELLGIFSNLVSIKRNELTLAKNRMKTGLDKLLTTADEVAKLQEELETMRPLLEEAVQESIVTMEKISVDTKVAEETKAVVQKEEAQAGEKARETQAIADDAQRDLNEALPALDAALASLKSLNKNDVVEVRSMTRPPDGVRMVIEAVCIMKSIKPKKVPGSKPGEKIDDYWEPGKGLLQDPGKFLESLFKYDKDNIPDVAIKAIQTYIDNEAFQPAAIAKVSKACTSICQWVRAMHKYHFVSKAVAPKRAALQQAQAELAETQKILDAAKARLQEVEDGIALLQAKYDDCVRKKTELEDKTQECEARLGRADKLIGGLAGEKVRWQESVERLEYMVANVIGDVLMSAGCVAYLGPFTGNYRTTMVQQWLQKLTENKVPTTDDPTLISTLADPVKVRSWQIAGLPKDNLSVENGVVVQYSRRWPLFIDPQGQANKWVKNLEKDNGIDVIKLSDRDFLRSLENAVRFGKPCLLENVGEELDPALEPILLKQTFKQSGSLVIKLGDAVIPYHEDFKFYITTKLPNPHYTPEVSTKVTLVNFTLSPSGLEDQLLGTVVAEERPDLEEAKNQLIISNAKMKNELKEIEDKILERLSSAEGSPVDDVDLIATLDASKIKSDEIKAKVVVAEQTEKEIDETRSQYIPVAVNTQILFFCVADMANIDPMYQYSLEWFIRIFLGGISNAERSDNLPQRITNINEYFTFSLYSNVCRSLFEKHKLLFAFLLCTRILMHQGKINLDEWRFLIAGGTHKAKELPNPAVDWLSERSWGDILTLAAVPKFASFADDFPSHVEGFKKIFDSADPHREELPGSWNTDLDDFQKLLVLKCLRSDKITNAMQDFVAKNLGQRFVEPQTADLHQVFKDSSPTTPLIFVLSTGTDPAADLYKFAEEMRFAKKLSAISLGQGQGPRAEAMMRSAMERGKWVFFQNCHLAPSWMPSLERLIEQIDPDKVHRDFRLWLTSMPSPKFPVYILQNGSKMTVEPPKGIKANLMKSYFGFTDEFLLSLGDRTHEFKSLLFSLCLFHGVSIERRKFGALGFNIPYEFTDGDLKICVSQLKMFLAEYETIPYKVLMYTAGHINYGGRVTDDWDRRCLMSILADFYNPVVLEEDHVYSESGIYKQINTENDHHGYMEYIKSLPINDNPEIFHLHNNANITFAQNETFMLLEALLALQPKSTSGKGKTREEVMEDAAKTILEQVPDPIPIGPVMEKFPVLYEQSMNTVLTQEVIRFNKLLAIIKSSLKDMLKALKGLVVMSQQLEDMANSLYNNTVPGMWAGKAYPSLKPLAAWVVDLVHRMEFIQGWIDNGIPAVFWISGFFFPQAFLTGTLQNYARSKVISIDTISFGFEVLHEDWQELKEPPKDGCFIRGLYIEGGRWDFTNHKLTESRPKELYTDMPGIWLKPEASRVPPQSGVYECPVYKTLTRAGTLSTTGLSTNFVCTVELPTDKTQQHWIKRGLAMLCALNY</sequence>
<keyword evidence="9" id="KW-0282">Flagellum</keyword>
<evidence type="ECO:0000256" key="10">
    <source>
        <dbReference type="ARBA" id="ARBA00023017"/>
    </source>
</evidence>
<dbReference type="InterPro" id="IPR004273">
    <property type="entry name" value="Dynein_heavy_D6_P-loop"/>
</dbReference>
<evidence type="ECO:0000259" key="26">
    <source>
        <dbReference type="Pfam" id="PF12780"/>
    </source>
</evidence>
<dbReference type="InterPro" id="IPR041228">
    <property type="entry name" value="Dynein_C"/>
</dbReference>
<feature type="coiled-coil region" evidence="20">
    <location>
        <begin position="774"/>
        <end position="801"/>
    </location>
</feature>
<evidence type="ECO:0000256" key="17">
    <source>
        <dbReference type="ARBA" id="ARBA00071810"/>
    </source>
</evidence>
<dbReference type="Pfam" id="PF12775">
    <property type="entry name" value="AAA_7"/>
    <property type="match status" value="1"/>
</dbReference>
<dbReference type="Gene3D" id="1.20.920.30">
    <property type="match status" value="1"/>
</dbReference>
<keyword evidence="15" id="KW-0966">Cell projection</keyword>
<accession>A0A2R2MMP5</accession>
<evidence type="ECO:0000256" key="6">
    <source>
        <dbReference type="ARBA" id="ARBA00022701"/>
    </source>
</evidence>
<feature type="domain" description="Dynein heavy chain AAA lid" evidence="29">
    <location>
        <begin position="3800"/>
        <end position="3939"/>
    </location>
</feature>
<evidence type="ECO:0000256" key="11">
    <source>
        <dbReference type="ARBA" id="ARBA00023054"/>
    </source>
</evidence>
<evidence type="ECO:0000256" key="3">
    <source>
        <dbReference type="ARBA" id="ARBA00008887"/>
    </source>
</evidence>
<feature type="domain" description="Dynein heavy chain region D6 P-loop" evidence="22">
    <location>
        <begin position="3654"/>
        <end position="3767"/>
    </location>
</feature>
<keyword evidence="5" id="KW-0963">Cytoplasm</keyword>
<dbReference type="FunFam" id="1.10.8.1220:FF:000001">
    <property type="entry name" value="Dynein axonemal heavy chain 5"/>
    <property type="match status" value="1"/>
</dbReference>
<evidence type="ECO:0000259" key="25">
    <source>
        <dbReference type="Pfam" id="PF12777"/>
    </source>
</evidence>
<dbReference type="FunFam" id="3.40.50.300:FF:000362">
    <property type="entry name" value="Dynein, axonemal, heavy chain 6"/>
    <property type="match status" value="1"/>
</dbReference>
<feature type="domain" description="Dynein 2 heavy chain 1 cytoplasmic ATPase lid" evidence="31">
    <location>
        <begin position="2381"/>
        <end position="2469"/>
    </location>
</feature>
<evidence type="ECO:0000256" key="16">
    <source>
        <dbReference type="ARBA" id="ARBA00055289"/>
    </source>
</evidence>
<dbReference type="InterPro" id="IPR024743">
    <property type="entry name" value="Dynein_HC_stalk"/>
</dbReference>
<reference evidence="33" key="1">
    <citation type="submission" date="2025-08" db="UniProtKB">
        <authorList>
            <consortium name="RefSeq"/>
        </authorList>
    </citation>
    <scope>IDENTIFICATION</scope>
    <source>
        <tissue evidence="33">Gonads</tissue>
    </source>
</reference>
<dbReference type="InterPro" id="IPR042228">
    <property type="entry name" value="Dynein_linker_3"/>
</dbReference>
<feature type="domain" description="Dynein heavy chain linker" evidence="23">
    <location>
        <begin position="962"/>
        <end position="1364"/>
    </location>
</feature>
<feature type="domain" description="Dynein heavy chain hydrolytic ATP-binding dynein motor region" evidence="24">
    <location>
        <begin position="1619"/>
        <end position="1862"/>
    </location>
</feature>
<evidence type="ECO:0000256" key="14">
    <source>
        <dbReference type="ARBA" id="ARBA00023212"/>
    </source>
</evidence>
<dbReference type="GO" id="GO:0008569">
    <property type="term" value="F:minus-end-directed microtubule motor activity"/>
    <property type="evidence" value="ECO:0007669"/>
    <property type="project" value="InterPro"/>
</dbReference>
<keyword evidence="14" id="KW-0206">Cytoskeleton</keyword>
<dbReference type="GO" id="GO:0030317">
    <property type="term" value="P:flagellated sperm motility"/>
    <property type="evidence" value="ECO:0007669"/>
    <property type="project" value="UniProtKB-ARBA"/>
</dbReference>
<feature type="coiled-coil region" evidence="20">
    <location>
        <begin position="3044"/>
        <end position="3092"/>
    </location>
</feature>
<evidence type="ECO:0000256" key="4">
    <source>
        <dbReference type="ARBA" id="ARBA00011655"/>
    </source>
</evidence>
<dbReference type="SUPFAM" id="SSF57997">
    <property type="entry name" value="Tropomyosin"/>
    <property type="match status" value="1"/>
</dbReference>
<comment type="similarity">
    <text evidence="3">Belongs to the dynein heavy chain family.</text>
</comment>
<dbReference type="FunFam" id="1.20.920.30:FF:000005">
    <property type="entry name" value="Dynein, axonemal, heavy chain 2"/>
    <property type="match status" value="1"/>
</dbReference>
<dbReference type="Gene3D" id="1.10.8.1220">
    <property type="match status" value="1"/>
</dbReference>
<evidence type="ECO:0000256" key="7">
    <source>
        <dbReference type="ARBA" id="ARBA00022741"/>
    </source>
</evidence>
<dbReference type="Gene3D" id="1.20.1270.280">
    <property type="match status" value="1"/>
</dbReference>
<keyword evidence="8" id="KW-0067">ATP-binding</keyword>
<dbReference type="Pfam" id="PF17852">
    <property type="entry name" value="Dynein_AAA_lid"/>
    <property type="match status" value="1"/>
</dbReference>
<dbReference type="FunFam" id="3.40.50.300:FF:001328">
    <property type="entry name" value="Dynein heavy chain 6, axonemal"/>
    <property type="match status" value="1"/>
</dbReference>
<dbReference type="GO" id="GO:0030286">
    <property type="term" value="C:dynein complex"/>
    <property type="evidence" value="ECO:0007669"/>
    <property type="project" value="UniProtKB-KW"/>
</dbReference>
<dbReference type="FunFam" id="1.10.8.720:FF:000001">
    <property type="entry name" value="dynein heavy chain 7, axonemal"/>
    <property type="match status" value="1"/>
</dbReference>
<dbReference type="Gene3D" id="1.20.58.1120">
    <property type="match status" value="1"/>
</dbReference>
<dbReference type="Pfam" id="PF12781">
    <property type="entry name" value="AAA_9"/>
    <property type="match status" value="1"/>
</dbReference>
<dbReference type="Gene3D" id="6.10.140.1060">
    <property type="match status" value="1"/>
</dbReference>
<evidence type="ECO:0000313" key="33">
    <source>
        <dbReference type="RefSeq" id="XP_023931503.1"/>
    </source>
</evidence>
<dbReference type="InterPro" id="IPR042219">
    <property type="entry name" value="AAA_lid_11_sf"/>
</dbReference>
<dbReference type="FunFam" id="3.40.50.300:FF:000223">
    <property type="entry name" value="Dynein heavy chain 3, axonemal"/>
    <property type="match status" value="1"/>
</dbReference>
<dbReference type="PANTHER" id="PTHR22878:SF73">
    <property type="entry name" value="DYNEIN AXONEMAL HEAVY CHAIN 1"/>
    <property type="match status" value="1"/>
</dbReference>
<comment type="subcellular location">
    <subcellularLocation>
        <location evidence="1">Cell projection</location>
        <location evidence="1">Cilium</location>
        <location evidence="1">Flagellum</location>
    </subcellularLocation>
    <subcellularLocation>
        <location evidence="2">Cytoplasm</location>
        <location evidence="2">Cytoskeleton</location>
        <location evidence="2">Cilium axoneme</location>
    </subcellularLocation>
</comment>
<dbReference type="Pfam" id="PF22597">
    <property type="entry name" value="DYN_lid"/>
    <property type="match status" value="1"/>
</dbReference>
<keyword evidence="11 20" id="KW-0175">Coiled coil</keyword>
<dbReference type="FunFam" id="3.40.50.300:FF:002141">
    <property type="entry name" value="Dynein heavy chain"/>
    <property type="match status" value="1"/>
</dbReference>
<evidence type="ECO:0000256" key="12">
    <source>
        <dbReference type="ARBA" id="ARBA00023069"/>
    </source>
</evidence>
<evidence type="ECO:0000256" key="9">
    <source>
        <dbReference type="ARBA" id="ARBA00022846"/>
    </source>
</evidence>
<dbReference type="Pfam" id="PF12780">
    <property type="entry name" value="AAA_8"/>
    <property type="match status" value="1"/>
</dbReference>
<evidence type="ECO:0000259" key="24">
    <source>
        <dbReference type="Pfam" id="PF12774"/>
    </source>
</evidence>
<evidence type="ECO:0000256" key="15">
    <source>
        <dbReference type="ARBA" id="ARBA00023273"/>
    </source>
</evidence>
<proteinExistence type="inferred from homology"/>
<dbReference type="Gene3D" id="1.10.8.710">
    <property type="match status" value="1"/>
</dbReference>
<dbReference type="InterPro" id="IPR035699">
    <property type="entry name" value="AAA_6"/>
</dbReference>
<dbReference type="Gene3D" id="1.20.920.20">
    <property type="match status" value="1"/>
</dbReference>
<dbReference type="Gene3D" id="3.20.180.20">
    <property type="entry name" value="Dynein heavy chain, N-terminal domain 2"/>
    <property type="match status" value="1"/>
</dbReference>
<protein>
    <recommendedName>
        <fullName evidence="17">Dynein axonemal heavy chain 1</fullName>
    </recommendedName>
    <alternativeName>
        <fullName evidence="19">Axonemal beta dynein heavy chain 1</fullName>
    </alternativeName>
    <alternativeName>
        <fullName evidence="18">Ciliary dynein heavy chain 1</fullName>
    </alternativeName>
</protein>
<dbReference type="InterPro" id="IPR043157">
    <property type="entry name" value="Dynein_AAA1S"/>
</dbReference>
<dbReference type="SUPFAM" id="SSF52540">
    <property type="entry name" value="P-loop containing nucleoside triphosphate hydrolases"/>
    <property type="match status" value="4"/>
</dbReference>
<dbReference type="InParanoid" id="A0A2R2MMP5"/>